<dbReference type="InterPro" id="IPR010982">
    <property type="entry name" value="Lambda_DNA-bd_dom_sf"/>
</dbReference>
<name>A0ABS3L240_9STAP</name>
<dbReference type="Proteomes" id="UP000664081">
    <property type="component" value="Unassembled WGS sequence"/>
</dbReference>
<organism evidence="2 3">
    <name type="scientific">Staphylococcus nepalensis</name>
    <dbReference type="NCBI Taxonomy" id="214473"/>
    <lineage>
        <taxon>Bacteria</taxon>
        <taxon>Bacillati</taxon>
        <taxon>Bacillota</taxon>
        <taxon>Bacilli</taxon>
        <taxon>Bacillales</taxon>
        <taxon>Staphylococcaceae</taxon>
        <taxon>Staphylococcus</taxon>
    </lineage>
</organism>
<feature type="domain" description="HTH cro/C1-type" evidence="1">
    <location>
        <begin position="21"/>
        <end position="60"/>
    </location>
</feature>
<dbReference type="InterPro" id="IPR001387">
    <property type="entry name" value="Cro/C1-type_HTH"/>
</dbReference>
<dbReference type="EMBL" id="JAFNLT010000008">
    <property type="protein sequence ID" value="MBO1227613.1"/>
    <property type="molecule type" value="Genomic_DNA"/>
</dbReference>
<comment type="caution">
    <text evidence="2">The sequence shown here is derived from an EMBL/GenBank/DDBJ whole genome shotgun (WGS) entry which is preliminary data.</text>
</comment>
<dbReference type="SUPFAM" id="SSF47413">
    <property type="entry name" value="lambda repressor-like DNA-binding domains"/>
    <property type="match status" value="1"/>
</dbReference>
<dbReference type="PROSITE" id="PS50943">
    <property type="entry name" value="HTH_CROC1"/>
    <property type="match status" value="1"/>
</dbReference>
<dbReference type="Gene3D" id="1.10.260.40">
    <property type="entry name" value="lambda repressor-like DNA-binding domains"/>
    <property type="match status" value="1"/>
</dbReference>
<sequence>MENNLSILMGEKKANIADVHKGTGLPRTTISSLYHEENPNPSTKVVMKLCKYFEVTPNDFFGIKGERNYG</sequence>
<proteinExistence type="predicted"/>
<dbReference type="CDD" id="cd00093">
    <property type="entry name" value="HTH_XRE"/>
    <property type="match status" value="1"/>
</dbReference>
<evidence type="ECO:0000313" key="3">
    <source>
        <dbReference type="Proteomes" id="UP000664081"/>
    </source>
</evidence>
<reference evidence="2 3" key="1">
    <citation type="submission" date="2021-03" db="EMBL/GenBank/DDBJ databases">
        <title>Staphylococci and Mammaliicocci in bats.</title>
        <authorList>
            <person name="Fountain K."/>
        </authorList>
    </citation>
    <scope>NUCLEOTIDE SEQUENCE [LARGE SCALE GENOMIC DNA]</scope>
    <source>
        <strain evidence="2 3">18_1_E_SW</strain>
    </source>
</reference>
<evidence type="ECO:0000259" key="1">
    <source>
        <dbReference type="PROSITE" id="PS50943"/>
    </source>
</evidence>
<dbReference type="RefSeq" id="WP_115347568.1">
    <property type="nucleotide sequence ID" value="NZ_JAFNLQ010000025.1"/>
</dbReference>
<keyword evidence="3" id="KW-1185">Reference proteome</keyword>
<evidence type="ECO:0000313" key="2">
    <source>
        <dbReference type="EMBL" id="MBO1227613.1"/>
    </source>
</evidence>
<accession>A0ABS3L240</accession>
<protein>
    <submittedName>
        <fullName evidence="2">Helix-turn-helix transcriptional regulator</fullName>
    </submittedName>
</protein>
<dbReference type="Pfam" id="PF13443">
    <property type="entry name" value="HTH_26"/>
    <property type="match status" value="1"/>
</dbReference>
<gene>
    <name evidence="2" type="ORF">J3T88_09895</name>
</gene>